<dbReference type="CDD" id="cd02440">
    <property type="entry name" value="AdoMet_MTases"/>
    <property type="match status" value="1"/>
</dbReference>
<dbReference type="RefSeq" id="WP_078812782.1">
    <property type="nucleotide sequence ID" value="NZ_FUYE01000004.1"/>
</dbReference>
<name>A0A1T4XIZ5_9BACT</name>
<sequence length="186" mass="20310">MRLISGSAGGIPLEVPKSVTRPTQDRVKQAIFNMLGELVPEATVLDVFAGSGALGLECLSRGAASATFIEQDRGACEVIRKNIAKTRLEGATLRQGDVFKLLPQLVTQGATFDLILADPPYAHRPGEEDIARKLALEPALQTLLVPGGSLVLECMVTRQPATDWGCWELVRDREYGSTRILWLRKR</sequence>
<dbReference type="Pfam" id="PF03602">
    <property type="entry name" value="Cons_hypoth95"/>
    <property type="match status" value="1"/>
</dbReference>
<evidence type="ECO:0008006" key="5">
    <source>
        <dbReference type="Google" id="ProtNLM"/>
    </source>
</evidence>
<evidence type="ECO:0000256" key="1">
    <source>
        <dbReference type="ARBA" id="ARBA00022603"/>
    </source>
</evidence>
<dbReference type="PROSITE" id="PS00092">
    <property type="entry name" value="N6_MTASE"/>
    <property type="match status" value="1"/>
</dbReference>
<dbReference type="NCBIfam" id="TIGR00095">
    <property type="entry name" value="16S rRNA (guanine(966)-N(2))-methyltransferase RsmD"/>
    <property type="match status" value="1"/>
</dbReference>
<dbReference type="PANTHER" id="PTHR43542">
    <property type="entry name" value="METHYLTRANSFERASE"/>
    <property type="match status" value="1"/>
</dbReference>
<keyword evidence="1" id="KW-0489">Methyltransferase</keyword>
<dbReference type="PIRSF" id="PIRSF004553">
    <property type="entry name" value="CHP00095"/>
    <property type="match status" value="1"/>
</dbReference>
<dbReference type="SUPFAM" id="SSF53335">
    <property type="entry name" value="S-adenosyl-L-methionine-dependent methyltransferases"/>
    <property type="match status" value="1"/>
</dbReference>
<dbReference type="STRING" id="48467.SAMN02745166_01591"/>
<dbReference type="GO" id="GO:0031167">
    <property type="term" value="P:rRNA methylation"/>
    <property type="evidence" value="ECO:0007669"/>
    <property type="project" value="InterPro"/>
</dbReference>
<dbReference type="OrthoDB" id="9803017at2"/>
<reference evidence="4" key="1">
    <citation type="submission" date="2017-02" db="EMBL/GenBank/DDBJ databases">
        <authorList>
            <person name="Varghese N."/>
            <person name="Submissions S."/>
        </authorList>
    </citation>
    <scope>NUCLEOTIDE SEQUENCE [LARGE SCALE GENOMIC DNA]</scope>
    <source>
        <strain evidence="4">ATCC 700200</strain>
    </source>
</reference>
<organism evidence="3 4">
    <name type="scientific">Prosthecobacter debontii</name>
    <dbReference type="NCBI Taxonomy" id="48467"/>
    <lineage>
        <taxon>Bacteria</taxon>
        <taxon>Pseudomonadati</taxon>
        <taxon>Verrucomicrobiota</taxon>
        <taxon>Verrucomicrobiia</taxon>
        <taxon>Verrucomicrobiales</taxon>
        <taxon>Verrucomicrobiaceae</taxon>
        <taxon>Prosthecobacter</taxon>
    </lineage>
</organism>
<dbReference type="Gene3D" id="3.40.50.150">
    <property type="entry name" value="Vaccinia Virus protein VP39"/>
    <property type="match status" value="1"/>
</dbReference>
<dbReference type="EMBL" id="FUYE01000004">
    <property type="protein sequence ID" value="SKA89487.1"/>
    <property type="molecule type" value="Genomic_DNA"/>
</dbReference>
<gene>
    <name evidence="3" type="ORF">SAMN02745166_01591</name>
</gene>
<keyword evidence="4" id="KW-1185">Reference proteome</keyword>
<evidence type="ECO:0000313" key="3">
    <source>
        <dbReference type="EMBL" id="SKA89487.1"/>
    </source>
</evidence>
<dbReference type="InterPro" id="IPR029063">
    <property type="entry name" value="SAM-dependent_MTases_sf"/>
</dbReference>
<dbReference type="InterPro" id="IPR004398">
    <property type="entry name" value="RNA_MeTrfase_RsmD"/>
</dbReference>
<dbReference type="GO" id="GO:0008168">
    <property type="term" value="F:methyltransferase activity"/>
    <property type="evidence" value="ECO:0007669"/>
    <property type="project" value="UniProtKB-KW"/>
</dbReference>
<proteinExistence type="predicted"/>
<dbReference type="Proteomes" id="UP000190774">
    <property type="component" value="Unassembled WGS sequence"/>
</dbReference>
<dbReference type="AlphaFoldDB" id="A0A1T4XIZ5"/>
<accession>A0A1T4XIZ5</accession>
<evidence type="ECO:0000256" key="2">
    <source>
        <dbReference type="ARBA" id="ARBA00022679"/>
    </source>
</evidence>
<dbReference type="InterPro" id="IPR002052">
    <property type="entry name" value="DNA_methylase_N6_adenine_CS"/>
</dbReference>
<evidence type="ECO:0000313" key="4">
    <source>
        <dbReference type="Proteomes" id="UP000190774"/>
    </source>
</evidence>
<dbReference type="PANTHER" id="PTHR43542:SF1">
    <property type="entry name" value="METHYLTRANSFERASE"/>
    <property type="match status" value="1"/>
</dbReference>
<protein>
    <recommendedName>
        <fullName evidence="5">16S rRNA (Guanine(966)-N(2))-methyltransferase RsmD</fullName>
    </recommendedName>
</protein>
<dbReference type="GO" id="GO:0003676">
    <property type="term" value="F:nucleic acid binding"/>
    <property type="evidence" value="ECO:0007669"/>
    <property type="project" value="InterPro"/>
</dbReference>
<keyword evidence="2" id="KW-0808">Transferase</keyword>